<evidence type="ECO:0000256" key="4">
    <source>
        <dbReference type="ARBA" id="ARBA00017099"/>
    </source>
</evidence>
<comment type="pathway">
    <text evidence="1 6">Carbohydrate biosynthesis; dTDP-L-rhamnose biosynthesis.</text>
</comment>
<keyword evidence="6" id="KW-0560">Oxidoreductase</keyword>
<dbReference type="GO" id="GO:0008831">
    <property type="term" value="F:dTDP-4-dehydrorhamnose reductase activity"/>
    <property type="evidence" value="ECO:0007669"/>
    <property type="project" value="UniProtKB-EC"/>
</dbReference>
<gene>
    <name evidence="8" type="ORF">SCARUB_04809</name>
</gene>
<organism evidence="8 9">
    <name type="scientific">Candidatus Scalindua rubra</name>
    <dbReference type="NCBI Taxonomy" id="1872076"/>
    <lineage>
        <taxon>Bacteria</taxon>
        <taxon>Pseudomonadati</taxon>
        <taxon>Planctomycetota</taxon>
        <taxon>Candidatus Brocadiia</taxon>
        <taxon>Candidatus Brocadiales</taxon>
        <taxon>Candidatus Scalinduaceae</taxon>
        <taxon>Candidatus Scalindua</taxon>
    </lineage>
</organism>
<proteinExistence type="inferred from homology"/>
<comment type="function">
    <text evidence="6">Catalyzes the reduction of dTDP-6-deoxy-L-lyxo-4-hexulose to yield dTDP-L-rhamnose.</text>
</comment>
<evidence type="ECO:0000259" key="7">
    <source>
        <dbReference type="Pfam" id="PF04321"/>
    </source>
</evidence>
<dbReference type="PANTHER" id="PTHR10491:SF4">
    <property type="entry name" value="METHIONINE ADENOSYLTRANSFERASE 2 SUBUNIT BETA"/>
    <property type="match status" value="1"/>
</dbReference>
<dbReference type="EC" id="1.1.1.133" evidence="3 6"/>
<dbReference type="Gene3D" id="3.40.50.720">
    <property type="entry name" value="NAD(P)-binding Rossmann-like Domain"/>
    <property type="match status" value="1"/>
</dbReference>
<feature type="domain" description="RmlD-like substrate binding" evidence="7">
    <location>
        <begin position="6"/>
        <end position="269"/>
    </location>
</feature>
<evidence type="ECO:0000313" key="9">
    <source>
        <dbReference type="Proteomes" id="UP000094056"/>
    </source>
</evidence>
<keyword evidence="6" id="KW-0521">NADP</keyword>
<dbReference type="EMBL" id="MAYW01000287">
    <property type="protein sequence ID" value="ODS30081.1"/>
    <property type="molecule type" value="Genomic_DNA"/>
</dbReference>
<dbReference type="GO" id="GO:0005829">
    <property type="term" value="C:cytosol"/>
    <property type="evidence" value="ECO:0007669"/>
    <property type="project" value="TreeGrafter"/>
</dbReference>
<dbReference type="UniPathway" id="UPA00124"/>
<accession>A0A1E3X382</accession>
<comment type="similarity">
    <text evidence="2 6">Belongs to the dTDP-4-dehydrorhamnose reductase family.</text>
</comment>
<dbReference type="InterPro" id="IPR029903">
    <property type="entry name" value="RmlD-like-bd"/>
</dbReference>
<evidence type="ECO:0000256" key="2">
    <source>
        <dbReference type="ARBA" id="ARBA00010944"/>
    </source>
</evidence>
<evidence type="ECO:0000256" key="1">
    <source>
        <dbReference type="ARBA" id="ARBA00004781"/>
    </source>
</evidence>
<reference evidence="8 9" key="1">
    <citation type="submission" date="2016-07" db="EMBL/GenBank/DDBJ databases">
        <title>Draft genome of Scalindua rubra, obtained from a brine-seawater interface in the Red Sea, sheds light on salt adaptation in anammox bacteria.</title>
        <authorList>
            <person name="Speth D.R."/>
            <person name="Lagkouvardos I."/>
            <person name="Wang Y."/>
            <person name="Qian P.-Y."/>
            <person name="Dutilh B.E."/>
            <person name="Jetten M.S."/>
        </authorList>
    </citation>
    <scope>NUCLEOTIDE SEQUENCE [LARGE SCALE GENOMIC DNA]</scope>
    <source>
        <strain evidence="8">BSI-1</strain>
    </source>
</reference>
<dbReference type="AlphaFoldDB" id="A0A1E3X382"/>
<dbReference type="CDD" id="cd05254">
    <property type="entry name" value="dTDP_HR_like_SDR_e"/>
    <property type="match status" value="1"/>
</dbReference>
<dbReference type="InterPro" id="IPR036291">
    <property type="entry name" value="NAD(P)-bd_dom_sf"/>
</dbReference>
<dbReference type="Gene3D" id="3.90.25.10">
    <property type="entry name" value="UDP-galactose 4-epimerase, domain 1"/>
    <property type="match status" value="1"/>
</dbReference>
<sequence length="288" mass="32622">MNVDLNIIVFGSTGLMGTAFETVCRKRSISYVGMSHQDIEITSMEMVNNVIERYNPDTIINCVAVPSIDPCEKDPELPLALHCTAVLHLAKECAKRDILFVQPSTHAVFDGLKEEPYTEDDQVKATNIYSATKLLSERFVATYCKKYYIPRFPTLYGLRQNNSMGFVDKVITWIREGRDMKIADDKMDSPTYSIDAAEVVISLIVNNEPYGLYHVANNGCVSYYDFVIRIKELMNADNNIYRAKDSDFSSEIYKPLRTALQSVKLKPIRSYEDALLDYVNTDVIGVSD</sequence>
<comment type="catalytic activity">
    <reaction evidence="5">
        <text>dTDP-beta-L-rhamnose + NADP(+) = dTDP-4-dehydro-beta-L-rhamnose + NADPH + H(+)</text>
        <dbReference type="Rhea" id="RHEA:21796"/>
        <dbReference type="ChEBI" id="CHEBI:15378"/>
        <dbReference type="ChEBI" id="CHEBI:57510"/>
        <dbReference type="ChEBI" id="CHEBI:57783"/>
        <dbReference type="ChEBI" id="CHEBI:58349"/>
        <dbReference type="ChEBI" id="CHEBI:62830"/>
        <dbReference type="EC" id="1.1.1.133"/>
    </reaction>
</comment>
<evidence type="ECO:0000313" key="8">
    <source>
        <dbReference type="EMBL" id="ODS30081.1"/>
    </source>
</evidence>
<dbReference type="SUPFAM" id="SSF51735">
    <property type="entry name" value="NAD(P)-binding Rossmann-fold domains"/>
    <property type="match status" value="1"/>
</dbReference>
<protein>
    <recommendedName>
        <fullName evidence="4 6">dTDP-4-dehydrorhamnose reductase</fullName>
        <ecNumber evidence="3 6">1.1.1.133</ecNumber>
    </recommendedName>
</protein>
<dbReference type="Proteomes" id="UP000094056">
    <property type="component" value="Unassembled WGS sequence"/>
</dbReference>
<name>A0A1E3X382_9BACT</name>
<comment type="caution">
    <text evidence="8">The sequence shown here is derived from an EMBL/GenBank/DDBJ whole genome shotgun (WGS) entry which is preliminary data.</text>
</comment>
<dbReference type="PANTHER" id="PTHR10491">
    <property type="entry name" value="DTDP-4-DEHYDRORHAMNOSE REDUCTASE"/>
    <property type="match status" value="1"/>
</dbReference>
<evidence type="ECO:0000256" key="6">
    <source>
        <dbReference type="RuleBase" id="RU364082"/>
    </source>
</evidence>
<dbReference type="Pfam" id="PF04321">
    <property type="entry name" value="RmlD_sub_bind"/>
    <property type="match status" value="1"/>
</dbReference>
<evidence type="ECO:0000256" key="5">
    <source>
        <dbReference type="ARBA" id="ARBA00048200"/>
    </source>
</evidence>
<evidence type="ECO:0000256" key="3">
    <source>
        <dbReference type="ARBA" id="ARBA00012929"/>
    </source>
</evidence>
<dbReference type="InterPro" id="IPR005913">
    <property type="entry name" value="dTDP_dehydrorham_reduct"/>
</dbReference>
<dbReference type="GO" id="GO:0019305">
    <property type="term" value="P:dTDP-rhamnose biosynthetic process"/>
    <property type="evidence" value="ECO:0007669"/>
    <property type="project" value="UniProtKB-UniPathway"/>
</dbReference>